<dbReference type="EMBL" id="KB309187">
    <property type="protein sequence ID" value="ELT95247.1"/>
    <property type="molecule type" value="Genomic_DNA"/>
</dbReference>
<dbReference type="PANTHER" id="PTHR12396:SF57">
    <property type="entry name" value="METHYL-CPG-BINDING DOMAIN PROTEIN 1"/>
    <property type="match status" value="1"/>
</dbReference>
<keyword evidence="7" id="KW-0804">Transcription</keyword>
<evidence type="ECO:0000256" key="5">
    <source>
        <dbReference type="ARBA" id="ARBA00023015"/>
    </source>
</evidence>
<evidence type="ECO:0000313" key="12">
    <source>
        <dbReference type="Proteomes" id="UP000014760"/>
    </source>
</evidence>
<evidence type="ECO:0000256" key="8">
    <source>
        <dbReference type="ARBA" id="ARBA00023242"/>
    </source>
</evidence>
<dbReference type="EnsemblMetazoa" id="CapteT180602">
    <property type="protein sequence ID" value="CapteP180602"/>
    <property type="gene ID" value="CapteG180602"/>
</dbReference>
<dbReference type="AlphaFoldDB" id="R7TNW3"/>
<organism evidence="10">
    <name type="scientific">Capitella teleta</name>
    <name type="common">Polychaete worm</name>
    <dbReference type="NCBI Taxonomy" id="283909"/>
    <lineage>
        <taxon>Eukaryota</taxon>
        <taxon>Metazoa</taxon>
        <taxon>Spiralia</taxon>
        <taxon>Lophotrochozoa</taxon>
        <taxon>Annelida</taxon>
        <taxon>Polychaeta</taxon>
        <taxon>Sedentaria</taxon>
        <taxon>Scolecida</taxon>
        <taxon>Capitellidae</taxon>
        <taxon>Capitella</taxon>
    </lineage>
</organism>
<name>R7TNW3_CAPTE</name>
<dbReference type="GO" id="GO:0008327">
    <property type="term" value="F:methyl-CpG binding"/>
    <property type="evidence" value="ECO:0007669"/>
    <property type="project" value="TreeGrafter"/>
</dbReference>
<keyword evidence="12" id="KW-1185">Reference proteome</keyword>
<evidence type="ECO:0000256" key="7">
    <source>
        <dbReference type="ARBA" id="ARBA00023163"/>
    </source>
</evidence>
<protein>
    <recommendedName>
        <fullName evidence="9">MBD domain-containing protein</fullName>
    </recommendedName>
</protein>
<evidence type="ECO:0000256" key="2">
    <source>
        <dbReference type="ARBA" id="ARBA00004286"/>
    </source>
</evidence>
<gene>
    <name evidence="10" type="ORF">CAPTEDRAFT_180602</name>
</gene>
<proteinExistence type="predicted"/>
<dbReference type="EMBL" id="AMQN01011928">
    <property type="status" value="NOT_ANNOTATED_CDS"/>
    <property type="molecule type" value="Genomic_DNA"/>
</dbReference>
<evidence type="ECO:0000256" key="4">
    <source>
        <dbReference type="ARBA" id="ARBA00022553"/>
    </source>
</evidence>
<sequence length="119" mass="13488">MNATERRRLDIPGLPPGWRREENVRKSGLSAGKTDVYYISPDGTRVRSKPQLCRMVGDAVDLNSFDFRTGKILQSSIRKSKRMRGSSYDFARGLSNCFFCSTVFFCSSVGCKLQVFFLL</sequence>
<dbReference type="SUPFAM" id="SSF54171">
    <property type="entry name" value="DNA-binding domain"/>
    <property type="match status" value="1"/>
</dbReference>
<dbReference type="Pfam" id="PF01429">
    <property type="entry name" value="MBD"/>
    <property type="match status" value="1"/>
</dbReference>
<accession>R7TNW3</accession>
<reference evidence="11" key="3">
    <citation type="submission" date="2015-06" db="UniProtKB">
        <authorList>
            <consortium name="EnsemblMetazoa"/>
        </authorList>
    </citation>
    <scope>IDENTIFICATION</scope>
</reference>
<feature type="domain" description="MBD" evidence="9">
    <location>
        <begin position="4"/>
        <end position="72"/>
    </location>
</feature>
<dbReference type="OrthoDB" id="10072024at2759"/>
<keyword evidence="4" id="KW-0597">Phosphoprotein</keyword>
<reference evidence="10 12" key="2">
    <citation type="journal article" date="2013" name="Nature">
        <title>Insights into bilaterian evolution from three spiralian genomes.</title>
        <authorList>
            <person name="Simakov O."/>
            <person name="Marletaz F."/>
            <person name="Cho S.J."/>
            <person name="Edsinger-Gonzales E."/>
            <person name="Havlak P."/>
            <person name="Hellsten U."/>
            <person name="Kuo D.H."/>
            <person name="Larsson T."/>
            <person name="Lv J."/>
            <person name="Arendt D."/>
            <person name="Savage R."/>
            <person name="Osoegawa K."/>
            <person name="de Jong P."/>
            <person name="Grimwood J."/>
            <person name="Chapman J.A."/>
            <person name="Shapiro H."/>
            <person name="Aerts A."/>
            <person name="Otillar R.P."/>
            <person name="Terry A.Y."/>
            <person name="Boore J.L."/>
            <person name="Grigoriev I.V."/>
            <person name="Lindberg D.R."/>
            <person name="Seaver E.C."/>
            <person name="Weisblat D.A."/>
            <person name="Putnam N.H."/>
            <person name="Rokhsar D.S."/>
        </authorList>
    </citation>
    <scope>NUCLEOTIDE SEQUENCE</scope>
    <source>
        <strain evidence="10 12">I ESC-2004</strain>
    </source>
</reference>
<dbReference type="CDD" id="cd01396">
    <property type="entry name" value="MeCP2_MBD"/>
    <property type="match status" value="1"/>
</dbReference>
<dbReference type="InterPro" id="IPR001739">
    <property type="entry name" value="Methyl_CpG_DNA-bd"/>
</dbReference>
<reference evidence="12" key="1">
    <citation type="submission" date="2012-12" db="EMBL/GenBank/DDBJ databases">
        <authorList>
            <person name="Hellsten U."/>
            <person name="Grimwood J."/>
            <person name="Chapman J.A."/>
            <person name="Shapiro H."/>
            <person name="Aerts A."/>
            <person name="Otillar R.P."/>
            <person name="Terry A.Y."/>
            <person name="Boore J.L."/>
            <person name="Simakov O."/>
            <person name="Marletaz F."/>
            <person name="Cho S.-J."/>
            <person name="Edsinger-Gonzales E."/>
            <person name="Havlak P."/>
            <person name="Kuo D.-H."/>
            <person name="Larsson T."/>
            <person name="Lv J."/>
            <person name="Arendt D."/>
            <person name="Savage R."/>
            <person name="Osoegawa K."/>
            <person name="de Jong P."/>
            <person name="Lindberg D.R."/>
            <person name="Seaver E.C."/>
            <person name="Weisblat D.A."/>
            <person name="Putnam N.H."/>
            <person name="Grigoriev I.V."/>
            <person name="Rokhsar D.S."/>
        </authorList>
    </citation>
    <scope>NUCLEOTIDE SEQUENCE</scope>
    <source>
        <strain evidence="12">I ESC-2004</strain>
    </source>
</reference>
<dbReference type="PANTHER" id="PTHR12396">
    <property type="entry name" value="METHYL-CPG BINDING PROTEIN, MBD"/>
    <property type="match status" value="1"/>
</dbReference>
<keyword evidence="5" id="KW-0805">Transcription regulation</keyword>
<dbReference type="GO" id="GO:0000785">
    <property type="term" value="C:chromatin"/>
    <property type="evidence" value="ECO:0007669"/>
    <property type="project" value="UniProtKB-ARBA"/>
</dbReference>
<dbReference type="GO" id="GO:0000122">
    <property type="term" value="P:negative regulation of transcription by RNA polymerase II"/>
    <property type="evidence" value="ECO:0007669"/>
    <property type="project" value="TreeGrafter"/>
</dbReference>
<evidence type="ECO:0000256" key="6">
    <source>
        <dbReference type="ARBA" id="ARBA00023125"/>
    </source>
</evidence>
<dbReference type="PROSITE" id="PS50982">
    <property type="entry name" value="MBD"/>
    <property type="match status" value="1"/>
</dbReference>
<keyword evidence="6" id="KW-0238">DNA-binding</keyword>
<dbReference type="STRING" id="283909.R7TNW3"/>
<dbReference type="GO" id="GO:0000118">
    <property type="term" value="C:histone deacetylase complex"/>
    <property type="evidence" value="ECO:0007669"/>
    <property type="project" value="UniProtKB-ARBA"/>
</dbReference>
<comment type="subcellular location">
    <subcellularLocation>
        <location evidence="2">Chromosome</location>
    </subcellularLocation>
    <subcellularLocation>
        <location evidence="1">Nucleus</location>
    </subcellularLocation>
</comment>
<dbReference type="Gene3D" id="3.30.890.10">
    <property type="entry name" value="Methyl-cpg-binding Protein 2, Chain A"/>
    <property type="match status" value="1"/>
</dbReference>
<evidence type="ECO:0000256" key="3">
    <source>
        <dbReference type="ARBA" id="ARBA00022454"/>
    </source>
</evidence>
<evidence type="ECO:0000313" key="10">
    <source>
        <dbReference type="EMBL" id="ELT95247.1"/>
    </source>
</evidence>
<keyword evidence="3" id="KW-0158">Chromosome</keyword>
<evidence type="ECO:0000259" key="9">
    <source>
        <dbReference type="PROSITE" id="PS50982"/>
    </source>
</evidence>
<evidence type="ECO:0000313" key="11">
    <source>
        <dbReference type="EnsemblMetazoa" id="CapteP180602"/>
    </source>
</evidence>
<dbReference type="FunFam" id="3.30.890.10:FF:000003">
    <property type="entry name" value="methyl-CpG-binding domain protein 2"/>
    <property type="match status" value="1"/>
</dbReference>
<dbReference type="HOGENOM" id="CLU_2063702_0_0_1"/>
<dbReference type="SMART" id="SM00391">
    <property type="entry name" value="MBD"/>
    <property type="match status" value="1"/>
</dbReference>
<dbReference type="InterPro" id="IPR016177">
    <property type="entry name" value="DNA-bd_dom_sf"/>
</dbReference>
<dbReference type="Proteomes" id="UP000014760">
    <property type="component" value="Unassembled WGS sequence"/>
</dbReference>
<dbReference type="GO" id="GO:0006346">
    <property type="term" value="P:DNA methylation-dependent constitutive heterochromatin formation"/>
    <property type="evidence" value="ECO:0007669"/>
    <property type="project" value="TreeGrafter"/>
</dbReference>
<keyword evidence="8" id="KW-0539">Nucleus</keyword>
<evidence type="ECO:0000256" key="1">
    <source>
        <dbReference type="ARBA" id="ARBA00004123"/>
    </source>
</evidence>